<reference evidence="7 8" key="1">
    <citation type="submission" date="2017-11" db="EMBL/GenBank/DDBJ databases">
        <title>De-novo sequencing of pomegranate (Punica granatum L.) genome.</title>
        <authorList>
            <person name="Akparov Z."/>
            <person name="Amiraslanov A."/>
            <person name="Hajiyeva S."/>
            <person name="Abbasov M."/>
            <person name="Kaur K."/>
            <person name="Hamwieh A."/>
            <person name="Solovyev V."/>
            <person name="Salamov A."/>
            <person name="Braich B."/>
            <person name="Kosarev P."/>
            <person name="Mahmoud A."/>
            <person name="Hajiyev E."/>
            <person name="Babayeva S."/>
            <person name="Izzatullayeva V."/>
            <person name="Mammadov A."/>
            <person name="Mammadov A."/>
            <person name="Sharifova S."/>
            <person name="Ojaghi J."/>
            <person name="Eynullazada K."/>
            <person name="Bayramov B."/>
            <person name="Abdulazimova A."/>
            <person name="Shahmuradov I."/>
        </authorList>
    </citation>
    <scope>NUCLEOTIDE SEQUENCE [LARGE SCALE GENOMIC DNA]</scope>
    <source>
        <strain evidence="8">cv. AG2017</strain>
        <tissue evidence="7">Leaf</tissue>
    </source>
</reference>
<dbReference type="Gene3D" id="1.20.1250.20">
    <property type="entry name" value="MFS general substrate transporter like domains"/>
    <property type="match status" value="1"/>
</dbReference>
<evidence type="ECO:0000256" key="1">
    <source>
        <dbReference type="ARBA" id="ARBA00004141"/>
    </source>
</evidence>
<comment type="subcellular location">
    <subcellularLocation>
        <location evidence="1">Membrane</location>
        <topology evidence="1">Multi-pass membrane protein</topology>
    </subcellularLocation>
</comment>
<comment type="similarity">
    <text evidence="2">Belongs to the major facilitator superfamily. Proton-dependent oligopeptide transporter (POT/PTR) (TC 2.A.17) family.</text>
</comment>
<dbReference type="InterPro" id="IPR036259">
    <property type="entry name" value="MFS_trans_sf"/>
</dbReference>
<dbReference type="Proteomes" id="UP000233551">
    <property type="component" value="Unassembled WGS sequence"/>
</dbReference>
<keyword evidence="4 6" id="KW-1133">Transmembrane helix</keyword>
<keyword evidence="5 6" id="KW-0472">Membrane</keyword>
<dbReference type="PANTHER" id="PTHR11654">
    <property type="entry name" value="OLIGOPEPTIDE TRANSPORTER-RELATED"/>
    <property type="match status" value="1"/>
</dbReference>
<organism evidence="7 8">
    <name type="scientific">Punica granatum</name>
    <name type="common">Pomegranate</name>
    <dbReference type="NCBI Taxonomy" id="22663"/>
    <lineage>
        <taxon>Eukaryota</taxon>
        <taxon>Viridiplantae</taxon>
        <taxon>Streptophyta</taxon>
        <taxon>Embryophyta</taxon>
        <taxon>Tracheophyta</taxon>
        <taxon>Spermatophyta</taxon>
        <taxon>Magnoliopsida</taxon>
        <taxon>eudicotyledons</taxon>
        <taxon>Gunneridae</taxon>
        <taxon>Pentapetalae</taxon>
        <taxon>rosids</taxon>
        <taxon>malvids</taxon>
        <taxon>Myrtales</taxon>
        <taxon>Lythraceae</taxon>
        <taxon>Punica</taxon>
    </lineage>
</organism>
<evidence type="ECO:0000256" key="2">
    <source>
        <dbReference type="ARBA" id="ARBA00005982"/>
    </source>
</evidence>
<comment type="caution">
    <text evidence="7">The sequence shown here is derived from an EMBL/GenBank/DDBJ whole genome shotgun (WGS) entry which is preliminary data.</text>
</comment>
<sequence>MYDTTTTETVIQGRQLQHTDEMSFFDKAAVVTPADQPDGPIDLWRLCTVTQIPSASLSLFDTLSVIFWGLIRDQIIVPFARRYKRHESGFTQLQCMGIGLAISVVAMVVAGALEVFRLNTFLIGCAEVSTVVGQLEFFYDQALDGMRSLCSALSLTTIALRNYLTALLVTIVICETTRSRELGWIPNNMNKGRLY</sequence>
<evidence type="ECO:0000256" key="5">
    <source>
        <dbReference type="ARBA" id="ARBA00023136"/>
    </source>
</evidence>
<evidence type="ECO:0000313" key="7">
    <source>
        <dbReference type="EMBL" id="PKI34545.1"/>
    </source>
</evidence>
<evidence type="ECO:0000256" key="6">
    <source>
        <dbReference type="SAM" id="Phobius"/>
    </source>
</evidence>
<gene>
    <name evidence="7" type="ORF">CRG98_045082</name>
</gene>
<dbReference type="EMBL" id="PGOL01005841">
    <property type="protein sequence ID" value="PKI34545.1"/>
    <property type="molecule type" value="Genomic_DNA"/>
</dbReference>
<keyword evidence="3 6" id="KW-0812">Transmembrane</keyword>
<dbReference type="AlphaFoldDB" id="A0A2I0HS54"/>
<feature type="transmembrane region" description="Helical" evidence="6">
    <location>
        <begin position="152"/>
        <end position="174"/>
    </location>
</feature>
<protein>
    <submittedName>
        <fullName evidence="7">Uncharacterized protein</fullName>
    </submittedName>
</protein>
<proteinExistence type="inferred from homology"/>
<dbReference type="GO" id="GO:0016020">
    <property type="term" value="C:membrane"/>
    <property type="evidence" value="ECO:0007669"/>
    <property type="project" value="UniProtKB-SubCell"/>
</dbReference>
<name>A0A2I0HS54_PUNGR</name>
<evidence type="ECO:0000256" key="4">
    <source>
        <dbReference type="ARBA" id="ARBA00022989"/>
    </source>
</evidence>
<dbReference type="InterPro" id="IPR000109">
    <property type="entry name" value="POT_fam"/>
</dbReference>
<keyword evidence="8" id="KW-1185">Reference proteome</keyword>
<accession>A0A2I0HS54</accession>
<dbReference type="GO" id="GO:0022857">
    <property type="term" value="F:transmembrane transporter activity"/>
    <property type="evidence" value="ECO:0007669"/>
    <property type="project" value="InterPro"/>
</dbReference>
<evidence type="ECO:0000256" key="3">
    <source>
        <dbReference type="ARBA" id="ARBA00022692"/>
    </source>
</evidence>
<dbReference type="STRING" id="22663.A0A2I0HS54"/>
<dbReference type="Pfam" id="PF00854">
    <property type="entry name" value="PTR2"/>
    <property type="match status" value="1"/>
</dbReference>
<evidence type="ECO:0000313" key="8">
    <source>
        <dbReference type="Proteomes" id="UP000233551"/>
    </source>
</evidence>
<feature type="transmembrane region" description="Helical" evidence="6">
    <location>
        <begin position="92"/>
        <end position="113"/>
    </location>
</feature>